<protein>
    <submittedName>
        <fullName evidence="1">Uncharacterized protein</fullName>
    </submittedName>
</protein>
<gene>
    <name evidence="1" type="ORF">CAPSK01_004044</name>
</gene>
<dbReference type="Pfam" id="PF19446">
    <property type="entry name" value="DUF5984"/>
    <property type="match status" value="1"/>
</dbReference>
<name>A0A084XVY7_9PROT</name>
<dbReference type="AlphaFoldDB" id="A0A084XVY7"/>
<dbReference type="EMBL" id="JDSS02000040">
    <property type="protein sequence ID" value="KFB66631.1"/>
    <property type="molecule type" value="Genomic_DNA"/>
</dbReference>
<comment type="caution">
    <text evidence="1">The sequence shown here is derived from an EMBL/GenBank/DDBJ whole genome shotgun (WGS) entry which is preliminary data.</text>
</comment>
<reference evidence="1 2" key="1">
    <citation type="submission" date="2014-07" db="EMBL/GenBank/DDBJ databases">
        <title>Expanding our view of genomic diversity in Candidatus Accumulibacter clades.</title>
        <authorList>
            <person name="Skennerton C.T."/>
            <person name="Barr J.J."/>
            <person name="Slater F.R."/>
            <person name="Bond P.L."/>
            <person name="Tyson G.W."/>
        </authorList>
    </citation>
    <scope>NUCLEOTIDE SEQUENCE [LARGE SCALE GENOMIC DNA]</scope>
    <source>
        <strain evidence="2">SK-01</strain>
    </source>
</reference>
<organism evidence="1 2">
    <name type="scientific">Candidatus Accumulibacter vicinus</name>
    <dbReference type="NCBI Taxonomy" id="2954382"/>
    <lineage>
        <taxon>Bacteria</taxon>
        <taxon>Pseudomonadati</taxon>
        <taxon>Pseudomonadota</taxon>
        <taxon>Betaproteobacteria</taxon>
        <taxon>Candidatus Accumulibacter</taxon>
    </lineage>
</organism>
<dbReference type="RefSeq" id="WP_273703989.1">
    <property type="nucleotide sequence ID" value="NZ_JDSS02000040.1"/>
</dbReference>
<accession>A0A084XVY7</accession>
<dbReference type="InterPro" id="IPR046026">
    <property type="entry name" value="DUF5984"/>
</dbReference>
<dbReference type="Proteomes" id="UP000019812">
    <property type="component" value="Unassembled WGS sequence"/>
</dbReference>
<evidence type="ECO:0000313" key="1">
    <source>
        <dbReference type="EMBL" id="KFB66631.1"/>
    </source>
</evidence>
<sequence length="258" mass="30185">MLINFALAPIEKICPWGQPGSYRLHWFGLTDGEYWIQAGEAILFEYSDYARAAGASRYCNYQVVRLYEDLMNMLPYILEPVPEQLVQYIWGDTAKAWQKTYSAWCDKNYEVLEKSRFNEIFDAAIVWTGKRWLDSGYLCPSANLAIWSDEEQVHIEWDNRDRIFDGNPAWSAILGSYHMPRSEFVEEVRAFHSRLMEQMAVRVQQVQEGALSSKIEIDLPGLFKEHAKRVRTLEAALNFLPLTDWKETERAIREIREV</sequence>
<proteinExistence type="predicted"/>
<evidence type="ECO:0000313" key="2">
    <source>
        <dbReference type="Proteomes" id="UP000019812"/>
    </source>
</evidence>